<proteinExistence type="predicted"/>
<dbReference type="InterPro" id="IPR036291">
    <property type="entry name" value="NAD(P)-bd_dom_sf"/>
</dbReference>
<gene>
    <name evidence="2" type="ORF">Daus18300_000015</name>
</gene>
<dbReference type="EMBL" id="JAWRVE010000001">
    <property type="protein sequence ID" value="KAL1883907.1"/>
    <property type="molecule type" value="Genomic_DNA"/>
</dbReference>
<organism evidence="2 3">
    <name type="scientific">Diaporthe australafricana</name>
    <dbReference type="NCBI Taxonomy" id="127596"/>
    <lineage>
        <taxon>Eukaryota</taxon>
        <taxon>Fungi</taxon>
        <taxon>Dikarya</taxon>
        <taxon>Ascomycota</taxon>
        <taxon>Pezizomycotina</taxon>
        <taxon>Sordariomycetes</taxon>
        <taxon>Sordariomycetidae</taxon>
        <taxon>Diaporthales</taxon>
        <taxon>Diaporthaceae</taxon>
        <taxon>Diaporthe</taxon>
    </lineage>
</organism>
<protein>
    <submittedName>
        <fullName evidence="2">Uncharacterized protein</fullName>
    </submittedName>
</protein>
<accession>A0ABR3Y6J5</accession>
<evidence type="ECO:0000256" key="1">
    <source>
        <dbReference type="SAM" id="MobiDB-lite"/>
    </source>
</evidence>
<dbReference type="SUPFAM" id="SSF51735">
    <property type="entry name" value="NAD(P)-binding Rossmann-fold domains"/>
    <property type="match status" value="1"/>
</dbReference>
<keyword evidence="3" id="KW-1185">Reference proteome</keyword>
<evidence type="ECO:0000313" key="2">
    <source>
        <dbReference type="EMBL" id="KAL1883907.1"/>
    </source>
</evidence>
<evidence type="ECO:0000313" key="3">
    <source>
        <dbReference type="Proteomes" id="UP001583177"/>
    </source>
</evidence>
<reference evidence="2 3" key="1">
    <citation type="journal article" date="2024" name="IMA Fungus">
        <title>IMA Genome - F19 : A genome assembly and annotation guide to empower mycologists, including annotated draft genome sequences of Ceratocystis pirilliformis, Diaporthe australafricana, Fusarium ophioides, Paecilomyces lecythidis, and Sporothrix stenoceras.</title>
        <authorList>
            <person name="Aylward J."/>
            <person name="Wilson A.M."/>
            <person name="Visagie C.M."/>
            <person name="Spraker J."/>
            <person name="Barnes I."/>
            <person name="Buitendag C."/>
            <person name="Ceriani C."/>
            <person name="Del Mar Angel L."/>
            <person name="du Plessis D."/>
            <person name="Fuchs T."/>
            <person name="Gasser K."/>
            <person name="Kramer D."/>
            <person name="Li W."/>
            <person name="Munsamy K."/>
            <person name="Piso A."/>
            <person name="Price J.L."/>
            <person name="Sonnekus B."/>
            <person name="Thomas C."/>
            <person name="van der Nest A."/>
            <person name="van Dijk A."/>
            <person name="van Heerden A."/>
            <person name="van Vuuren N."/>
            <person name="Yilmaz N."/>
            <person name="Duong T.A."/>
            <person name="van der Merwe N.A."/>
            <person name="Wingfield M.J."/>
            <person name="Wingfield B.D."/>
        </authorList>
    </citation>
    <scope>NUCLEOTIDE SEQUENCE [LARGE SCALE GENOMIC DNA]</scope>
    <source>
        <strain evidence="2 3">CMW 18300</strain>
    </source>
</reference>
<sequence>MSSSSSFQSCKGWVYAITSCGGGIGGATAERLAELGAAGVAIADISEKALQSRKASINGKYPECKVVATNVDAWPTAIIAKSLGGSTAMATSPGPEGAAARVRDHRHPDPARLSGGDAQSDDHWHHAVNINPPGNMNCMRAQLRVITKSGAGLGGLAGHILYEIRRLSHTVLGWMGRLDEIAKVTALFLSPNGRLQFGFKNVMPTLRQKQ</sequence>
<dbReference type="Proteomes" id="UP001583177">
    <property type="component" value="Unassembled WGS sequence"/>
</dbReference>
<feature type="region of interest" description="Disordered" evidence="1">
    <location>
        <begin position="86"/>
        <end position="122"/>
    </location>
</feature>
<comment type="caution">
    <text evidence="2">The sequence shown here is derived from an EMBL/GenBank/DDBJ whole genome shotgun (WGS) entry which is preliminary data.</text>
</comment>
<name>A0ABR3Y6J5_9PEZI</name>
<dbReference type="Gene3D" id="3.40.50.720">
    <property type="entry name" value="NAD(P)-binding Rossmann-like Domain"/>
    <property type="match status" value="1"/>
</dbReference>